<feature type="compositionally biased region" description="Low complexity" evidence="1">
    <location>
        <begin position="35"/>
        <end position="47"/>
    </location>
</feature>
<dbReference type="EMBL" id="JBHMCT010000013">
    <property type="protein sequence ID" value="MFB9556904.1"/>
    <property type="molecule type" value="Genomic_DNA"/>
</dbReference>
<keyword evidence="2" id="KW-0732">Signal</keyword>
<gene>
    <name evidence="3" type="ORF">ACFFTP_22260</name>
</gene>
<feature type="chain" id="PRO_5045533466" description="Secreted protein" evidence="2">
    <location>
        <begin position="24"/>
        <end position="230"/>
    </location>
</feature>
<reference evidence="3 4" key="1">
    <citation type="submission" date="2024-09" db="EMBL/GenBank/DDBJ databases">
        <authorList>
            <person name="Sun Q."/>
            <person name="Mori K."/>
        </authorList>
    </citation>
    <scope>NUCLEOTIDE SEQUENCE [LARGE SCALE GENOMIC DNA]</scope>
    <source>
        <strain evidence="3 4">JCM 4414</strain>
    </source>
</reference>
<proteinExistence type="predicted"/>
<comment type="caution">
    <text evidence="3">The sequence shown here is derived from an EMBL/GenBank/DDBJ whole genome shotgun (WGS) entry which is preliminary data.</text>
</comment>
<evidence type="ECO:0008006" key="5">
    <source>
        <dbReference type="Google" id="ProtNLM"/>
    </source>
</evidence>
<sequence length="230" mass="23376">MRRRASTALSAAVLASLTISGCAGSNARAGDSGSSPTAAVKPAPAARPAAPLTSAALAEHLLDETDLGQGYTRKPESSSSSRDGVTVIGCPALEHLGGDAAAGGSLDFANSAKATFTYTRGTNSEVAEELYSDTQAKLGLDTKTVFEAMTSCPLYQVVVSDTPIAVATQKLPAPAMGDEAWSHLLTFTAGGRDTVMKQTAVRAGSVLVVVSGSPALVDTHLNRAVDKARG</sequence>
<evidence type="ECO:0000256" key="2">
    <source>
        <dbReference type="SAM" id="SignalP"/>
    </source>
</evidence>
<accession>A0ABV5QV87</accession>
<evidence type="ECO:0000313" key="3">
    <source>
        <dbReference type="EMBL" id="MFB9556904.1"/>
    </source>
</evidence>
<name>A0ABV5QV87_9ACTN</name>
<organism evidence="3 4">
    <name type="scientific">Streptomyces roseoviridis</name>
    <dbReference type="NCBI Taxonomy" id="67361"/>
    <lineage>
        <taxon>Bacteria</taxon>
        <taxon>Bacillati</taxon>
        <taxon>Actinomycetota</taxon>
        <taxon>Actinomycetes</taxon>
        <taxon>Kitasatosporales</taxon>
        <taxon>Streptomycetaceae</taxon>
        <taxon>Streptomyces</taxon>
    </lineage>
</organism>
<dbReference type="Proteomes" id="UP001589716">
    <property type="component" value="Unassembled WGS sequence"/>
</dbReference>
<dbReference type="RefSeq" id="WP_345484649.1">
    <property type="nucleotide sequence ID" value="NZ_BAAAWU010000001.1"/>
</dbReference>
<evidence type="ECO:0000313" key="4">
    <source>
        <dbReference type="Proteomes" id="UP001589716"/>
    </source>
</evidence>
<feature type="signal peptide" evidence="2">
    <location>
        <begin position="1"/>
        <end position="23"/>
    </location>
</feature>
<dbReference type="PROSITE" id="PS51257">
    <property type="entry name" value="PROKAR_LIPOPROTEIN"/>
    <property type="match status" value="1"/>
</dbReference>
<feature type="region of interest" description="Disordered" evidence="1">
    <location>
        <begin position="25"/>
        <end position="47"/>
    </location>
</feature>
<protein>
    <recommendedName>
        <fullName evidence="5">Secreted protein</fullName>
    </recommendedName>
</protein>
<evidence type="ECO:0000256" key="1">
    <source>
        <dbReference type="SAM" id="MobiDB-lite"/>
    </source>
</evidence>
<keyword evidence="4" id="KW-1185">Reference proteome</keyword>